<proteinExistence type="predicted"/>
<dbReference type="AlphaFoldDB" id="A0A4C1XKW1"/>
<accession>A0A4C1XKW1</accession>
<comment type="caution">
    <text evidence="1">The sequence shown here is derived from an EMBL/GenBank/DDBJ whole genome shotgun (WGS) entry which is preliminary data.</text>
</comment>
<organism evidence="1 2">
    <name type="scientific">Eumeta variegata</name>
    <name type="common">Bagworm moth</name>
    <name type="synonym">Eumeta japonica</name>
    <dbReference type="NCBI Taxonomy" id="151549"/>
    <lineage>
        <taxon>Eukaryota</taxon>
        <taxon>Metazoa</taxon>
        <taxon>Ecdysozoa</taxon>
        <taxon>Arthropoda</taxon>
        <taxon>Hexapoda</taxon>
        <taxon>Insecta</taxon>
        <taxon>Pterygota</taxon>
        <taxon>Neoptera</taxon>
        <taxon>Endopterygota</taxon>
        <taxon>Lepidoptera</taxon>
        <taxon>Glossata</taxon>
        <taxon>Ditrysia</taxon>
        <taxon>Tineoidea</taxon>
        <taxon>Psychidae</taxon>
        <taxon>Oiketicinae</taxon>
        <taxon>Eumeta</taxon>
    </lineage>
</organism>
<evidence type="ECO:0000313" key="1">
    <source>
        <dbReference type="EMBL" id="GBP63740.1"/>
    </source>
</evidence>
<evidence type="ECO:0000313" key="2">
    <source>
        <dbReference type="Proteomes" id="UP000299102"/>
    </source>
</evidence>
<gene>
    <name evidence="1" type="ORF">EVAR_8737_1</name>
</gene>
<reference evidence="1 2" key="1">
    <citation type="journal article" date="2019" name="Commun. Biol.">
        <title>The bagworm genome reveals a unique fibroin gene that provides high tensile strength.</title>
        <authorList>
            <person name="Kono N."/>
            <person name="Nakamura H."/>
            <person name="Ohtoshi R."/>
            <person name="Tomita M."/>
            <person name="Numata K."/>
            <person name="Arakawa K."/>
        </authorList>
    </citation>
    <scope>NUCLEOTIDE SEQUENCE [LARGE SCALE GENOMIC DNA]</scope>
</reference>
<sequence>MSSYRWHLKKGQILSTRNRQACIKRLMDVSEAREMCKDSTMLKFNSLCLPFSEIGVNLSGFLQSTPLSHITVPTLPFRDIPHILRRDHISTVLILL</sequence>
<dbReference type="EMBL" id="BGZK01000878">
    <property type="protein sequence ID" value="GBP63740.1"/>
    <property type="molecule type" value="Genomic_DNA"/>
</dbReference>
<name>A0A4C1XKW1_EUMVA</name>
<dbReference type="OrthoDB" id="425681at2759"/>
<keyword evidence="2" id="KW-1185">Reference proteome</keyword>
<protein>
    <submittedName>
        <fullName evidence="1">Uncharacterized protein</fullName>
    </submittedName>
</protein>
<dbReference type="Proteomes" id="UP000299102">
    <property type="component" value="Unassembled WGS sequence"/>
</dbReference>